<feature type="transmembrane region" description="Helical" evidence="9">
    <location>
        <begin position="404"/>
        <end position="424"/>
    </location>
</feature>
<feature type="transmembrane region" description="Helical" evidence="9">
    <location>
        <begin position="367"/>
        <end position="392"/>
    </location>
</feature>
<evidence type="ECO:0000256" key="4">
    <source>
        <dbReference type="ARBA" id="ARBA00022989"/>
    </source>
</evidence>
<evidence type="ECO:0000256" key="8">
    <source>
        <dbReference type="ARBA" id="ARBA00023224"/>
    </source>
</evidence>
<feature type="transmembrane region" description="Helical" evidence="9">
    <location>
        <begin position="215"/>
        <end position="239"/>
    </location>
</feature>
<evidence type="ECO:0000256" key="6">
    <source>
        <dbReference type="ARBA" id="ARBA00023136"/>
    </source>
</evidence>
<evidence type="ECO:0000256" key="1">
    <source>
        <dbReference type="ARBA" id="ARBA00004651"/>
    </source>
</evidence>
<protein>
    <submittedName>
        <fullName evidence="12">G_PROTEIN_RECEP_F1_2 domain-containing protein</fullName>
    </submittedName>
</protein>
<evidence type="ECO:0000259" key="10">
    <source>
        <dbReference type="PROSITE" id="PS50262"/>
    </source>
</evidence>
<keyword evidence="7" id="KW-0675">Receptor</keyword>
<feature type="transmembrane region" description="Helical" evidence="9">
    <location>
        <begin position="99"/>
        <end position="121"/>
    </location>
</feature>
<dbReference type="PANTHER" id="PTHR24230:SF120">
    <property type="entry name" value="G-PROTEIN COUPLED RECEPTOR DAF-38"/>
    <property type="match status" value="1"/>
</dbReference>
<dbReference type="Proteomes" id="UP000038045">
    <property type="component" value="Unplaced"/>
</dbReference>
<reference evidence="12" key="1">
    <citation type="submission" date="2017-02" db="UniProtKB">
        <authorList>
            <consortium name="WormBaseParasite"/>
        </authorList>
    </citation>
    <scope>IDENTIFICATION</scope>
</reference>
<dbReference type="GO" id="GO:0007218">
    <property type="term" value="P:neuropeptide signaling pathway"/>
    <property type="evidence" value="ECO:0007669"/>
    <property type="project" value="TreeGrafter"/>
</dbReference>
<dbReference type="WBParaSite" id="PTRK_0001558400.1">
    <property type="protein sequence ID" value="PTRK_0001558400.1"/>
    <property type="gene ID" value="PTRK_0001558400"/>
</dbReference>
<dbReference type="AlphaFoldDB" id="A0A0N5A1T6"/>
<keyword evidence="6 9" id="KW-0472">Membrane</keyword>
<sequence>MITNRNFNTTYLDTPPKPITSDYVELGYLVMMFMIGGPLNLAAYTQNFERNTITRLDILKRHLNYSDLLVLFVYVPSRVCWLVTYDWRGGDFLCKTVKFLHTFVFQISSNVIVVIGIDRLLSVMSHKNLTSKTGLRRTRQMLFVAWILAVVLSSPQVTIWKNYMAFKKYHWSQCMTTWQIRENEISIQSQFNNSQLVDTLKLENEYLELRSSENLYLILHVLCIFWIPAAIICICYIVVSTWVYFNSKPSTTFYELGRFKGHTTYQTSGGTLSNNNSGQQQLMHSPTKKLNKLLKSSNNKKMLTSTFSSNTSLYKSSTKNVQRKVKLSITESFSDSQLLSKNPEIGKTIFNSTTYHAKITRSRAIKVSFLLITAYFICWLPYNIMSIVRYLFPTIFEETSKKLHFLHGFIVLNSVINPFIYGLFNISPMDRLRAGKKKSQV</sequence>
<evidence type="ECO:0000313" key="11">
    <source>
        <dbReference type="Proteomes" id="UP000038045"/>
    </source>
</evidence>
<feature type="transmembrane region" description="Helical" evidence="9">
    <location>
        <begin position="142"/>
        <end position="160"/>
    </location>
</feature>
<evidence type="ECO:0000313" key="12">
    <source>
        <dbReference type="WBParaSite" id="PTRK_0001558400.1"/>
    </source>
</evidence>
<dbReference type="PANTHER" id="PTHR24230">
    <property type="entry name" value="G-PROTEIN COUPLED RECEPTOR"/>
    <property type="match status" value="1"/>
</dbReference>
<dbReference type="GO" id="GO:0005886">
    <property type="term" value="C:plasma membrane"/>
    <property type="evidence" value="ECO:0007669"/>
    <property type="project" value="UniProtKB-SubCell"/>
</dbReference>
<evidence type="ECO:0000256" key="5">
    <source>
        <dbReference type="ARBA" id="ARBA00023040"/>
    </source>
</evidence>
<dbReference type="InterPro" id="IPR017452">
    <property type="entry name" value="GPCR_Rhodpsn_7TM"/>
</dbReference>
<dbReference type="PRINTS" id="PR00237">
    <property type="entry name" value="GPCRRHODOPSN"/>
</dbReference>
<evidence type="ECO:0000256" key="2">
    <source>
        <dbReference type="ARBA" id="ARBA00022475"/>
    </source>
</evidence>
<proteinExistence type="predicted"/>
<keyword evidence="5" id="KW-0297">G-protein coupled receptor</keyword>
<feature type="domain" description="G-protein coupled receptors family 1 profile" evidence="10">
    <location>
        <begin position="36"/>
        <end position="421"/>
    </location>
</feature>
<feature type="transmembrane region" description="Helical" evidence="9">
    <location>
        <begin position="65"/>
        <end position="87"/>
    </location>
</feature>
<comment type="subcellular location">
    <subcellularLocation>
        <location evidence="1">Cell membrane</location>
        <topology evidence="1">Multi-pass membrane protein</topology>
    </subcellularLocation>
</comment>
<feature type="transmembrane region" description="Helical" evidence="9">
    <location>
        <begin position="26"/>
        <end position="44"/>
    </location>
</feature>
<dbReference type="SUPFAM" id="SSF81321">
    <property type="entry name" value="Family A G protein-coupled receptor-like"/>
    <property type="match status" value="1"/>
</dbReference>
<keyword evidence="2" id="KW-1003">Cell membrane</keyword>
<dbReference type="Pfam" id="PF00001">
    <property type="entry name" value="7tm_1"/>
    <property type="match status" value="2"/>
</dbReference>
<evidence type="ECO:0000256" key="9">
    <source>
        <dbReference type="SAM" id="Phobius"/>
    </source>
</evidence>
<keyword evidence="11" id="KW-1185">Reference proteome</keyword>
<name>A0A0N5A1T6_PARTI</name>
<accession>A0A0N5A1T6</accession>
<keyword evidence="4 9" id="KW-1133">Transmembrane helix</keyword>
<dbReference type="STRING" id="131310.A0A0N5A1T6"/>
<dbReference type="InterPro" id="IPR000276">
    <property type="entry name" value="GPCR_Rhodpsn"/>
</dbReference>
<organism evidence="11 12">
    <name type="scientific">Parastrongyloides trichosuri</name>
    <name type="common">Possum-specific nematode worm</name>
    <dbReference type="NCBI Taxonomy" id="131310"/>
    <lineage>
        <taxon>Eukaryota</taxon>
        <taxon>Metazoa</taxon>
        <taxon>Ecdysozoa</taxon>
        <taxon>Nematoda</taxon>
        <taxon>Chromadorea</taxon>
        <taxon>Rhabditida</taxon>
        <taxon>Tylenchina</taxon>
        <taxon>Panagrolaimomorpha</taxon>
        <taxon>Strongyloidoidea</taxon>
        <taxon>Strongyloididae</taxon>
        <taxon>Parastrongyloides</taxon>
    </lineage>
</organism>
<dbReference type="GO" id="GO:0008528">
    <property type="term" value="F:G protein-coupled peptide receptor activity"/>
    <property type="evidence" value="ECO:0007669"/>
    <property type="project" value="TreeGrafter"/>
</dbReference>
<keyword evidence="3 9" id="KW-0812">Transmembrane</keyword>
<dbReference type="PROSITE" id="PS50262">
    <property type="entry name" value="G_PROTEIN_RECEP_F1_2"/>
    <property type="match status" value="1"/>
</dbReference>
<dbReference type="Gene3D" id="1.20.1070.10">
    <property type="entry name" value="Rhodopsin 7-helix transmembrane proteins"/>
    <property type="match status" value="1"/>
</dbReference>
<evidence type="ECO:0000256" key="7">
    <source>
        <dbReference type="ARBA" id="ARBA00023170"/>
    </source>
</evidence>
<evidence type="ECO:0000256" key="3">
    <source>
        <dbReference type="ARBA" id="ARBA00022692"/>
    </source>
</evidence>
<keyword evidence="8" id="KW-0807">Transducer</keyword>